<evidence type="ECO:0000313" key="1">
    <source>
        <dbReference type="EMBL" id="OJD21806.1"/>
    </source>
</evidence>
<dbReference type="VEuPathDB" id="FungiDB:ACJ73_06851"/>
<sequence>MAQFIDGEFGNRVSSPVETVRSLSMLPPERSSAVLCLAGCATKPSRFDNRKKDTLTARGSRISFTILPFANLTIGTGKEASRNELV</sequence>
<comment type="caution">
    <text evidence="1">The sequence shown here is derived from an EMBL/GenBank/DDBJ whole genome shotgun (WGS) entry which is preliminary data.</text>
</comment>
<dbReference type="Proteomes" id="UP000242791">
    <property type="component" value="Unassembled WGS sequence"/>
</dbReference>
<organism evidence="1 2">
    <name type="scientific">Blastomyces percursus</name>
    <dbReference type="NCBI Taxonomy" id="1658174"/>
    <lineage>
        <taxon>Eukaryota</taxon>
        <taxon>Fungi</taxon>
        <taxon>Dikarya</taxon>
        <taxon>Ascomycota</taxon>
        <taxon>Pezizomycotina</taxon>
        <taxon>Eurotiomycetes</taxon>
        <taxon>Eurotiomycetidae</taxon>
        <taxon>Onygenales</taxon>
        <taxon>Ajellomycetaceae</taxon>
        <taxon>Blastomyces</taxon>
    </lineage>
</organism>
<reference evidence="1 2" key="1">
    <citation type="submission" date="2015-08" db="EMBL/GenBank/DDBJ databases">
        <title>Emmonsia species relationships and genome sequence.</title>
        <authorList>
            <person name="Cuomo C.A."/>
            <person name="Schwartz I.S."/>
            <person name="Kenyon C."/>
            <person name="De Hoog G.S."/>
            <person name="Govender N.P."/>
            <person name="Botha A."/>
            <person name="Moreno L."/>
            <person name="De Vries M."/>
            <person name="Munoz J.F."/>
            <person name="Stielow J.B."/>
        </authorList>
    </citation>
    <scope>NUCLEOTIDE SEQUENCE [LARGE SCALE GENOMIC DNA]</scope>
    <source>
        <strain evidence="1 2">EI222</strain>
    </source>
</reference>
<dbReference type="EMBL" id="LGTZ01001274">
    <property type="protein sequence ID" value="OJD21806.1"/>
    <property type="molecule type" value="Genomic_DNA"/>
</dbReference>
<protein>
    <submittedName>
        <fullName evidence="1">Uncharacterized protein</fullName>
    </submittedName>
</protein>
<accession>A0A1J9PZN1</accession>
<keyword evidence="2" id="KW-1185">Reference proteome</keyword>
<proteinExistence type="predicted"/>
<dbReference type="AlphaFoldDB" id="A0A1J9PZN1"/>
<evidence type="ECO:0000313" key="2">
    <source>
        <dbReference type="Proteomes" id="UP000242791"/>
    </source>
</evidence>
<name>A0A1J9PZN1_9EURO</name>
<gene>
    <name evidence="1" type="ORF">ACJ73_06851</name>
</gene>